<comment type="caution">
    <text evidence="11">The sequence shown here is derived from an EMBL/GenBank/DDBJ whole genome shotgun (WGS) entry which is preliminary data.</text>
</comment>
<dbReference type="AlphaFoldDB" id="A0A235B992"/>
<feature type="transmembrane region" description="Helical" evidence="9">
    <location>
        <begin position="125"/>
        <end position="144"/>
    </location>
</feature>
<keyword evidence="6 9" id="KW-1133">Transmembrane helix</keyword>
<evidence type="ECO:0000256" key="2">
    <source>
        <dbReference type="ARBA" id="ARBA00005551"/>
    </source>
</evidence>
<feature type="transmembrane region" description="Helical" evidence="9">
    <location>
        <begin position="245"/>
        <end position="262"/>
    </location>
</feature>
<feature type="transmembrane region" description="Helical" evidence="9">
    <location>
        <begin position="95"/>
        <end position="119"/>
    </location>
</feature>
<feature type="transmembrane region" description="Helical" evidence="9">
    <location>
        <begin position="189"/>
        <end position="206"/>
    </location>
</feature>
<evidence type="ECO:0000313" key="11">
    <source>
        <dbReference type="EMBL" id="OYD08165.1"/>
    </source>
</evidence>
<dbReference type="Pfam" id="PF02254">
    <property type="entry name" value="TrkA_N"/>
    <property type="match status" value="1"/>
</dbReference>
<comment type="similarity">
    <text evidence="2">Belongs to the monovalent cation:proton antiporter 2 (CPA2) transporter (TC 2.A.37) family.</text>
</comment>
<dbReference type="Proteomes" id="UP000215459">
    <property type="component" value="Unassembled WGS sequence"/>
</dbReference>
<dbReference type="InterPro" id="IPR006153">
    <property type="entry name" value="Cation/H_exchanger_TM"/>
</dbReference>
<organism evidence="11 12">
    <name type="scientific">Paludifilum halophilum</name>
    <dbReference type="NCBI Taxonomy" id="1642702"/>
    <lineage>
        <taxon>Bacteria</taxon>
        <taxon>Bacillati</taxon>
        <taxon>Bacillota</taxon>
        <taxon>Bacilli</taxon>
        <taxon>Bacillales</taxon>
        <taxon>Thermoactinomycetaceae</taxon>
        <taxon>Paludifilum</taxon>
    </lineage>
</organism>
<dbReference type="Gene3D" id="3.30.70.1450">
    <property type="entry name" value="Regulator of K+ conductance, C-terminal domain"/>
    <property type="match status" value="1"/>
</dbReference>
<evidence type="ECO:0000256" key="6">
    <source>
        <dbReference type="ARBA" id="ARBA00022989"/>
    </source>
</evidence>
<evidence type="ECO:0000256" key="3">
    <source>
        <dbReference type="ARBA" id="ARBA00022448"/>
    </source>
</evidence>
<dbReference type="EMBL" id="NOWF01000004">
    <property type="protein sequence ID" value="OYD08165.1"/>
    <property type="molecule type" value="Genomic_DNA"/>
</dbReference>
<evidence type="ECO:0000256" key="8">
    <source>
        <dbReference type="ARBA" id="ARBA00023136"/>
    </source>
</evidence>
<evidence type="ECO:0000256" key="5">
    <source>
        <dbReference type="ARBA" id="ARBA00022692"/>
    </source>
</evidence>
<dbReference type="SUPFAM" id="SSF51735">
    <property type="entry name" value="NAD(P)-binding Rossmann-fold domains"/>
    <property type="match status" value="1"/>
</dbReference>
<dbReference type="InterPro" id="IPR036291">
    <property type="entry name" value="NAD(P)-bd_dom_sf"/>
</dbReference>
<evidence type="ECO:0000256" key="9">
    <source>
        <dbReference type="SAM" id="Phobius"/>
    </source>
</evidence>
<feature type="transmembrane region" description="Helical" evidence="9">
    <location>
        <begin position="6"/>
        <end position="23"/>
    </location>
</feature>
<feature type="transmembrane region" description="Helical" evidence="9">
    <location>
        <begin position="337"/>
        <end position="356"/>
    </location>
</feature>
<keyword evidence="4" id="KW-0050">Antiport</keyword>
<dbReference type="SUPFAM" id="SSF116726">
    <property type="entry name" value="TrkA C-terminal domain-like"/>
    <property type="match status" value="1"/>
</dbReference>
<dbReference type="InterPro" id="IPR006037">
    <property type="entry name" value="RCK_C"/>
</dbReference>
<dbReference type="GO" id="GO:0006813">
    <property type="term" value="P:potassium ion transport"/>
    <property type="evidence" value="ECO:0007669"/>
    <property type="project" value="InterPro"/>
</dbReference>
<feature type="transmembrane region" description="Helical" evidence="9">
    <location>
        <begin position="156"/>
        <end position="177"/>
    </location>
</feature>
<evidence type="ECO:0000256" key="1">
    <source>
        <dbReference type="ARBA" id="ARBA00004141"/>
    </source>
</evidence>
<dbReference type="PANTHER" id="PTHR43562">
    <property type="entry name" value="NAPA-TYPE SODIUM/HYDROGEN ANTIPORTER"/>
    <property type="match status" value="1"/>
</dbReference>
<dbReference type="GO" id="GO:0016020">
    <property type="term" value="C:membrane"/>
    <property type="evidence" value="ECO:0007669"/>
    <property type="project" value="UniProtKB-SubCell"/>
</dbReference>
<feature type="domain" description="RCK C-terminal" evidence="10">
    <location>
        <begin position="526"/>
        <end position="606"/>
    </location>
</feature>
<dbReference type="Gene3D" id="3.40.50.720">
    <property type="entry name" value="NAD(P)-binding Rossmann-like Domain"/>
    <property type="match status" value="1"/>
</dbReference>
<evidence type="ECO:0000259" key="10">
    <source>
        <dbReference type="PROSITE" id="PS51202"/>
    </source>
</evidence>
<feature type="transmembrane region" description="Helical" evidence="9">
    <location>
        <begin position="304"/>
        <end position="325"/>
    </location>
</feature>
<reference evidence="11 12" key="1">
    <citation type="submission" date="2017-07" db="EMBL/GenBank/DDBJ databases">
        <title>The genome sequence of Paludifilum halophilum highlights mechanisms for microbial adaptation to high salt environemnts.</title>
        <authorList>
            <person name="Belbahri L."/>
        </authorList>
    </citation>
    <scope>NUCLEOTIDE SEQUENCE [LARGE SCALE GENOMIC DNA]</scope>
    <source>
        <strain evidence="11 12">DSM 102817</strain>
    </source>
</reference>
<dbReference type="InterPro" id="IPR036721">
    <property type="entry name" value="RCK_C_sf"/>
</dbReference>
<dbReference type="PROSITE" id="PS51202">
    <property type="entry name" value="RCK_C"/>
    <property type="match status" value="1"/>
</dbReference>
<keyword evidence="8 9" id="KW-0472">Membrane</keyword>
<comment type="subcellular location">
    <subcellularLocation>
        <location evidence="1">Membrane</location>
        <topology evidence="1">Multi-pass membrane protein</topology>
    </subcellularLocation>
</comment>
<accession>A0A235B992</accession>
<dbReference type="PANTHER" id="PTHR43562:SF1">
    <property type="entry name" value="NA(+)_H(+) ANTIPORTER YJBQ-RELATED"/>
    <property type="match status" value="1"/>
</dbReference>
<dbReference type="Pfam" id="PF00999">
    <property type="entry name" value="Na_H_Exchanger"/>
    <property type="match status" value="1"/>
</dbReference>
<evidence type="ECO:0000313" key="12">
    <source>
        <dbReference type="Proteomes" id="UP000215459"/>
    </source>
</evidence>
<dbReference type="GO" id="GO:0015297">
    <property type="term" value="F:antiporter activity"/>
    <property type="evidence" value="ECO:0007669"/>
    <property type="project" value="UniProtKB-KW"/>
</dbReference>
<dbReference type="GO" id="GO:1902600">
    <property type="term" value="P:proton transmembrane transport"/>
    <property type="evidence" value="ECO:0007669"/>
    <property type="project" value="InterPro"/>
</dbReference>
<sequence>MEGHSVVSLMIVVIAAFLIPIVLHRLRWRAIPVVVAEIAVGLVLGESGLQLIQQDELLDLLSMLGIIYLMFLTGLEIDFDLIRRSRNGSQKVNPLWISLVGFTGIFALSFLFAWVLNVFGIVNEVFFMTLIISTISVSVTLPVLKDKGLLNVPLGQTILLTAVIADLVTMILLAVFVSFRQSSEGVTDILLLLLLFVGVFVVYRLIHWFQPLKIMEKIHQETVSIGTRGVFALILFFVAFSERVGAENILGAFLAGVILSLLSPKKEFVQQLNAFGFGFLIPVFFVMVGAELDLPGMFQDPQALSLLPLLLIAFYLSKMVLIPIFRRFFGRKESIGSSLLLGSTLSLVIAAAKVGMDMGIINNTTNTALVLAAVVTVLTSPVVFQRLVEDAHGEEKVYRAALIGFNPVTMKLAKDLSRDGYHVTMYGSDQTNLEPLERHPFRVVEVAPGDLDQLDREGMFDREIVVAFTRDDEWNLEMALEAEKRGVEQVIARAEAKQRLPEETRIQFVSAFFSNTTLVKAMIEYPTLLRLVTTHEHLHEISVNNEQYHCTRIQDLARLGDPLVLRIIRGKEVIVPHGETVLHVGDRLIVGDTPPEEIWELRRILE</sequence>
<keyword evidence="12" id="KW-1185">Reference proteome</keyword>
<keyword evidence="7" id="KW-0406">Ion transport</keyword>
<dbReference type="InterPro" id="IPR038770">
    <property type="entry name" value="Na+/solute_symporter_sf"/>
</dbReference>
<evidence type="ECO:0000256" key="7">
    <source>
        <dbReference type="ARBA" id="ARBA00023065"/>
    </source>
</evidence>
<feature type="transmembrane region" description="Helical" evidence="9">
    <location>
        <begin position="218"/>
        <end position="239"/>
    </location>
</feature>
<dbReference type="Gene3D" id="1.20.1530.20">
    <property type="match status" value="1"/>
</dbReference>
<feature type="transmembrane region" description="Helical" evidence="9">
    <location>
        <begin position="57"/>
        <end position="75"/>
    </location>
</feature>
<keyword evidence="3" id="KW-0813">Transport</keyword>
<feature type="transmembrane region" description="Helical" evidence="9">
    <location>
        <begin position="30"/>
        <end position="51"/>
    </location>
</feature>
<dbReference type="GO" id="GO:0008324">
    <property type="term" value="F:monoatomic cation transmembrane transporter activity"/>
    <property type="evidence" value="ECO:0007669"/>
    <property type="project" value="InterPro"/>
</dbReference>
<dbReference type="InterPro" id="IPR003148">
    <property type="entry name" value="RCK_N"/>
</dbReference>
<evidence type="ECO:0000256" key="4">
    <source>
        <dbReference type="ARBA" id="ARBA00022449"/>
    </source>
</evidence>
<gene>
    <name evidence="11" type="ORF">CHM34_08650</name>
</gene>
<name>A0A235B992_9BACL</name>
<feature type="transmembrane region" description="Helical" evidence="9">
    <location>
        <begin position="274"/>
        <end position="292"/>
    </location>
</feature>
<dbReference type="OrthoDB" id="9793589at2"/>
<dbReference type="RefSeq" id="WP_094264199.1">
    <property type="nucleotide sequence ID" value="NZ_NOWF01000004.1"/>
</dbReference>
<protein>
    <recommendedName>
        <fullName evidence="10">RCK C-terminal domain-containing protein</fullName>
    </recommendedName>
</protein>
<keyword evidence="5 9" id="KW-0812">Transmembrane</keyword>
<proteinExistence type="inferred from homology"/>